<feature type="transmembrane region" description="Helical" evidence="14">
    <location>
        <begin position="332"/>
        <end position="356"/>
    </location>
</feature>
<feature type="transmembrane region" description="Helical" evidence="14">
    <location>
        <begin position="169"/>
        <end position="191"/>
    </location>
</feature>
<dbReference type="PIRSF" id="PIRSF500231">
    <property type="entry name" value="Oat_dag"/>
    <property type="match status" value="1"/>
</dbReference>
<evidence type="ECO:0000313" key="17">
    <source>
        <dbReference type="Proteomes" id="UP000008810"/>
    </source>
</evidence>
<dbReference type="InterPro" id="IPR014371">
    <property type="entry name" value="Oat_ACAT_DAG_ARE"/>
</dbReference>
<keyword evidence="8 14" id="KW-1133">Transmembrane helix</keyword>
<dbReference type="Gramene" id="KQK17953">
    <property type="protein sequence ID" value="KQK17953"/>
    <property type="gene ID" value="BRADI_1g37750v3"/>
</dbReference>
<evidence type="ECO:0000256" key="13">
    <source>
        <dbReference type="SAM" id="MobiDB-lite"/>
    </source>
</evidence>
<dbReference type="AlphaFoldDB" id="A0A0Q3L481"/>
<evidence type="ECO:0000256" key="14">
    <source>
        <dbReference type="SAM" id="Phobius"/>
    </source>
</evidence>
<evidence type="ECO:0000256" key="5">
    <source>
        <dbReference type="ARBA" id="ARBA00022679"/>
    </source>
</evidence>
<evidence type="ECO:0000256" key="10">
    <source>
        <dbReference type="ARBA" id="ARBA00023315"/>
    </source>
</evidence>
<evidence type="ECO:0000256" key="11">
    <source>
        <dbReference type="PIRNR" id="PIRNR000439"/>
    </source>
</evidence>
<organism evidence="15">
    <name type="scientific">Brachypodium distachyon</name>
    <name type="common">Purple false brome</name>
    <name type="synonym">Trachynia distachya</name>
    <dbReference type="NCBI Taxonomy" id="15368"/>
    <lineage>
        <taxon>Eukaryota</taxon>
        <taxon>Viridiplantae</taxon>
        <taxon>Streptophyta</taxon>
        <taxon>Embryophyta</taxon>
        <taxon>Tracheophyta</taxon>
        <taxon>Spermatophyta</taxon>
        <taxon>Magnoliopsida</taxon>
        <taxon>Liliopsida</taxon>
        <taxon>Poales</taxon>
        <taxon>Poaceae</taxon>
        <taxon>BOP clade</taxon>
        <taxon>Pooideae</taxon>
        <taxon>Stipodae</taxon>
        <taxon>Brachypodieae</taxon>
        <taxon>Brachypodium</taxon>
    </lineage>
</organism>
<dbReference type="PANTHER" id="PTHR10408:SF7">
    <property type="entry name" value="DIACYLGLYCEROL O-ACYLTRANSFERASE 1"/>
    <property type="match status" value="1"/>
</dbReference>
<evidence type="ECO:0000256" key="4">
    <source>
        <dbReference type="ARBA" id="ARBA00009010"/>
    </source>
</evidence>
<feature type="transmembrane region" description="Helical" evidence="14">
    <location>
        <begin position="197"/>
        <end position="215"/>
    </location>
</feature>
<keyword evidence="10 11" id="KW-0012">Acyltransferase</keyword>
<protein>
    <recommendedName>
        <fullName evidence="11">O-acyltransferase</fullName>
    </recommendedName>
</protein>
<feature type="compositionally biased region" description="Basic and acidic residues" evidence="13">
    <location>
        <begin position="11"/>
        <end position="24"/>
    </location>
</feature>
<feature type="active site" evidence="12">
    <location>
        <position position="416"/>
    </location>
</feature>
<comment type="similarity">
    <text evidence="4 11">Belongs to the membrane-bound acyltransferase family. Sterol o-acyltransferase subfamily.</text>
</comment>
<dbReference type="PANTHER" id="PTHR10408">
    <property type="entry name" value="STEROL O-ACYLTRANSFERASE"/>
    <property type="match status" value="1"/>
</dbReference>
<reference evidence="15" key="2">
    <citation type="submission" date="2017-06" db="EMBL/GenBank/DDBJ databases">
        <title>WGS assembly of Brachypodium distachyon.</title>
        <authorList>
            <consortium name="The International Brachypodium Initiative"/>
            <person name="Lucas S."/>
            <person name="Harmon-Smith M."/>
            <person name="Lail K."/>
            <person name="Tice H."/>
            <person name="Grimwood J."/>
            <person name="Bruce D."/>
            <person name="Barry K."/>
            <person name="Shu S."/>
            <person name="Lindquist E."/>
            <person name="Wang M."/>
            <person name="Pitluck S."/>
            <person name="Vogel J.P."/>
            <person name="Garvin D.F."/>
            <person name="Mockler T.C."/>
            <person name="Schmutz J."/>
            <person name="Rokhsar D."/>
            <person name="Bevan M.W."/>
        </authorList>
    </citation>
    <scope>NUCLEOTIDE SEQUENCE</scope>
    <source>
        <strain evidence="15">Bd21</strain>
    </source>
</reference>
<evidence type="ECO:0000256" key="12">
    <source>
        <dbReference type="PIRSR" id="PIRSR000439-1"/>
    </source>
</evidence>
<evidence type="ECO:0000313" key="15">
    <source>
        <dbReference type="EMBL" id="KQK17953.1"/>
    </source>
</evidence>
<dbReference type="Proteomes" id="UP000008810">
    <property type="component" value="Chromosome 1"/>
</dbReference>
<dbReference type="PIRSF" id="PIRSF000439">
    <property type="entry name" value="Oat_ACAT_DAG_ARE"/>
    <property type="match status" value="1"/>
</dbReference>
<accession>A0A0Q3L481</accession>
<dbReference type="GO" id="GO:0005789">
    <property type="term" value="C:endoplasmic reticulum membrane"/>
    <property type="evidence" value="ECO:0007669"/>
    <property type="project" value="UniProtKB-SubCell"/>
</dbReference>
<keyword evidence="5 11" id="KW-0808">Transferase</keyword>
<comment type="subcellular location">
    <subcellularLocation>
        <location evidence="1 11">Endoplasmic reticulum membrane</location>
        <topology evidence="1 11">Multi-pass membrane protein</topology>
    </subcellularLocation>
</comment>
<sequence length="435" mass="49174">MAPPPPSMAAAHDRSHADADDPSLRLRRAPAAEAGAAGDSSGSRRENGVPGEARSPPNPQQQQHEMFCYRASAPAHRRVKESPLSSDAIFQQSHAGLLNLCIVVLIAVNSRLIIENLMKYGLLIRAGFWFSARSLGDWPLLMCCLTLPIFPLAALMDEKLSQRKLIDENVSILIHIIITTSVIVYPVVVILKCESAVLSGFVLMFIASITWLKLVSFAHTNYDIRVLSKSIEKGASHGSSIDEDNIKGPTIKSLVYFMLAPTLCYQPSYPRTSFIRKGWVIRQLIKCLVFTGLMGFIIEQYINPIVQNSKHPLKGNFLDAIERVLKLSVPTLYVWLCMFYCFFHLWLNILAELLCFGDREFYKDWWNAKTVEEYWRMWNMPVHKWIVRHIYFPCIRNGLSKGVAILISFLVSAVFHESPARVENGLVPCFFSLMI</sequence>
<comment type="pathway">
    <text evidence="2">Glycerolipid metabolism; triacylglycerol biosynthesis.</text>
</comment>
<evidence type="ECO:0000313" key="16">
    <source>
        <dbReference type="EnsemblPlants" id="KQK17953"/>
    </source>
</evidence>
<evidence type="ECO:0000256" key="8">
    <source>
        <dbReference type="ARBA" id="ARBA00022989"/>
    </source>
</evidence>
<keyword evidence="6 14" id="KW-0812">Transmembrane</keyword>
<evidence type="ECO:0000256" key="7">
    <source>
        <dbReference type="ARBA" id="ARBA00022824"/>
    </source>
</evidence>
<feature type="transmembrane region" description="Helical" evidence="14">
    <location>
        <begin position="138"/>
        <end position="157"/>
    </location>
</feature>
<gene>
    <name evidence="16" type="primary">LOC100832396</name>
    <name evidence="15" type="ORF">BRADI_1g37750v3</name>
</gene>
<evidence type="ECO:0000256" key="6">
    <source>
        <dbReference type="ARBA" id="ARBA00022692"/>
    </source>
</evidence>
<dbReference type="UniPathway" id="UPA00282"/>
<keyword evidence="7 11" id="KW-0256">Endoplasmic reticulum</keyword>
<reference evidence="15 16" key="1">
    <citation type="journal article" date="2010" name="Nature">
        <title>Genome sequencing and analysis of the model grass Brachypodium distachyon.</title>
        <authorList>
            <consortium name="International Brachypodium Initiative"/>
        </authorList>
    </citation>
    <scope>NUCLEOTIDE SEQUENCE [LARGE SCALE GENOMIC DNA]</scope>
    <source>
        <strain evidence="15">Bd21</strain>
        <strain evidence="16">cv. Bd21</strain>
    </source>
</reference>
<name>A0A0Q3L481_BRADI</name>
<dbReference type="EnsemblPlants" id="KQK17953">
    <property type="protein sequence ID" value="KQK17953"/>
    <property type="gene ID" value="BRADI_1g37750v3"/>
</dbReference>
<dbReference type="EMBL" id="CM000880">
    <property type="protein sequence ID" value="KQK17953.1"/>
    <property type="molecule type" value="Genomic_DNA"/>
</dbReference>
<evidence type="ECO:0000256" key="1">
    <source>
        <dbReference type="ARBA" id="ARBA00004477"/>
    </source>
</evidence>
<feature type="transmembrane region" description="Helical" evidence="14">
    <location>
        <begin position="284"/>
        <end position="302"/>
    </location>
</feature>
<dbReference type="ExpressionAtlas" id="A0A0Q3L481">
    <property type="expression patterns" value="baseline"/>
</dbReference>
<keyword evidence="9 11" id="KW-0472">Membrane</keyword>
<proteinExistence type="inferred from homology"/>
<feature type="compositionally biased region" description="Low complexity" evidence="13">
    <location>
        <begin position="29"/>
        <end position="41"/>
    </location>
</feature>
<dbReference type="InterPro" id="IPR027251">
    <property type="entry name" value="Diacylglycerol_acylTrfase1"/>
</dbReference>
<feature type="transmembrane region" description="Helical" evidence="14">
    <location>
        <begin position="95"/>
        <end position="114"/>
    </location>
</feature>
<evidence type="ECO:0000256" key="3">
    <source>
        <dbReference type="ARBA" id="ARBA00005189"/>
    </source>
</evidence>
<evidence type="ECO:0000256" key="2">
    <source>
        <dbReference type="ARBA" id="ARBA00004771"/>
    </source>
</evidence>
<dbReference type="GO" id="GO:0004144">
    <property type="term" value="F:diacylglycerol O-acyltransferase activity"/>
    <property type="evidence" value="ECO:0007669"/>
    <property type="project" value="InterPro"/>
</dbReference>
<evidence type="ECO:0000256" key="9">
    <source>
        <dbReference type="ARBA" id="ARBA00023136"/>
    </source>
</evidence>
<dbReference type="Pfam" id="PF03062">
    <property type="entry name" value="MBOAT"/>
    <property type="match status" value="1"/>
</dbReference>
<feature type="region of interest" description="Disordered" evidence="13">
    <location>
        <begin position="1"/>
        <end position="63"/>
    </location>
</feature>
<keyword evidence="17" id="KW-1185">Reference proteome</keyword>
<dbReference type="InterPro" id="IPR004299">
    <property type="entry name" value="MBOAT_fam"/>
</dbReference>
<comment type="pathway">
    <text evidence="3">Lipid metabolism.</text>
</comment>
<reference evidence="16" key="3">
    <citation type="submission" date="2018-08" db="UniProtKB">
        <authorList>
            <consortium name="EnsemblPlants"/>
        </authorList>
    </citation>
    <scope>IDENTIFICATION</scope>
    <source>
        <strain evidence="16">cv. Bd21</strain>
    </source>
</reference>
<dbReference type="OrthoDB" id="10039049at2759"/>
<dbReference type="GO" id="GO:0019432">
    <property type="term" value="P:triglyceride biosynthetic process"/>
    <property type="evidence" value="ECO:0007669"/>
    <property type="project" value="UniProtKB-UniPathway"/>
</dbReference>